<reference evidence="2 3" key="1">
    <citation type="submission" date="2018-03" db="EMBL/GenBank/DDBJ databases">
        <title>Whole genome sequencing of Histamine producing bacteria.</title>
        <authorList>
            <person name="Butler K."/>
        </authorList>
    </citation>
    <scope>NUCLEOTIDE SEQUENCE [LARGE SCALE GENOMIC DNA]</scope>
    <source>
        <strain evidence="2 3">DSM 16190</strain>
    </source>
</reference>
<dbReference type="PIRSF" id="PIRSF003180">
    <property type="entry name" value="DiGMPpdiest_YuxH"/>
    <property type="match status" value="1"/>
</dbReference>
<evidence type="ECO:0000259" key="1">
    <source>
        <dbReference type="PROSITE" id="PS51833"/>
    </source>
</evidence>
<dbReference type="InterPro" id="IPR001633">
    <property type="entry name" value="EAL_dom"/>
</dbReference>
<accession>A0A2T3N4S9</accession>
<dbReference type="InterPro" id="IPR052340">
    <property type="entry name" value="RNase_Y/CdgJ"/>
</dbReference>
<proteinExistence type="predicted"/>
<evidence type="ECO:0000313" key="3">
    <source>
        <dbReference type="Proteomes" id="UP000240904"/>
    </source>
</evidence>
<dbReference type="PROSITE" id="PS51833">
    <property type="entry name" value="HDOD"/>
    <property type="match status" value="1"/>
</dbReference>
<feature type="domain" description="HDOD" evidence="1">
    <location>
        <begin position="198"/>
        <end position="385"/>
    </location>
</feature>
<dbReference type="Gene3D" id="3.20.20.450">
    <property type="entry name" value="EAL domain"/>
    <property type="match status" value="1"/>
</dbReference>
<gene>
    <name evidence="2" type="ORF">C9I89_01625</name>
</gene>
<dbReference type="PANTHER" id="PTHR33525:SF4">
    <property type="entry name" value="CYCLIC DI-GMP PHOSPHODIESTERASE CDGJ"/>
    <property type="match status" value="1"/>
</dbReference>
<dbReference type="Pfam" id="PF08668">
    <property type="entry name" value="HDOD"/>
    <property type="match status" value="1"/>
</dbReference>
<dbReference type="InterPro" id="IPR014408">
    <property type="entry name" value="dGMP_Pdiesterase_EAL/HD-GYP"/>
</dbReference>
<dbReference type="RefSeq" id="WP_107281591.1">
    <property type="nucleotide sequence ID" value="NZ_PYMC01000001.1"/>
</dbReference>
<dbReference type="SUPFAM" id="SSF141868">
    <property type="entry name" value="EAL domain-like"/>
    <property type="match status" value="1"/>
</dbReference>
<name>A0A2T3N4S9_9GAMM</name>
<dbReference type="PANTHER" id="PTHR33525">
    <property type="match status" value="1"/>
</dbReference>
<organism evidence="2 3">
    <name type="scientific">Photobacterium lipolyticum</name>
    <dbReference type="NCBI Taxonomy" id="266810"/>
    <lineage>
        <taxon>Bacteria</taxon>
        <taxon>Pseudomonadati</taxon>
        <taxon>Pseudomonadota</taxon>
        <taxon>Gammaproteobacteria</taxon>
        <taxon>Vibrionales</taxon>
        <taxon>Vibrionaceae</taxon>
        <taxon>Photobacterium</taxon>
    </lineage>
</organism>
<dbReference type="Gene3D" id="1.10.3210.10">
    <property type="entry name" value="Hypothetical protein af1432"/>
    <property type="match status" value="1"/>
</dbReference>
<comment type="caution">
    <text evidence="2">The sequence shown here is derived from an EMBL/GenBank/DDBJ whole genome shotgun (WGS) entry which is preliminary data.</text>
</comment>
<dbReference type="SUPFAM" id="SSF109604">
    <property type="entry name" value="HD-domain/PDEase-like"/>
    <property type="match status" value="1"/>
</dbReference>
<dbReference type="OrthoDB" id="9804751at2"/>
<dbReference type="InterPro" id="IPR035919">
    <property type="entry name" value="EAL_sf"/>
</dbReference>
<dbReference type="EMBL" id="PYMC01000001">
    <property type="protein sequence ID" value="PSW07440.1"/>
    <property type="molecule type" value="Genomic_DNA"/>
</dbReference>
<keyword evidence="2" id="KW-0418">Kinase</keyword>
<dbReference type="AlphaFoldDB" id="A0A2T3N4S9"/>
<keyword evidence="2" id="KW-0808">Transferase</keyword>
<dbReference type="Pfam" id="PF00563">
    <property type="entry name" value="EAL"/>
    <property type="match status" value="1"/>
</dbReference>
<protein>
    <submittedName>
        <fullName evidence="2">Histidine kinase</fullName>
    </submittedName>
</protein>
<dbReference type="Proteomes" id="UP000240904">
    <property type="component" value="Unassembled WGS sequence"/>
</dbReference>
<sequence>MHSYHARQPILNKEKATVGYELLFRDGPDNCFPDVGDEQATNRLLIDNFITSGSLQITDDKRFFVNFPYTSLIQRTPLMFPKKSFVIEILETCEPTDELLEAVTELHQKGYILALDDFIPSKEWNRFLPYIHIVKFDLRSTPVARAGFFIRRHKDGNLKFLAEKVESHEEFIAACDAGFDLFQGFFFSKPEMVQRKSLAPSALSTIRLYQEICLPEVDYDKVEGIIATDVSLSYKLLRHVNTMTSARTEAISSFKQALVYLGEEKLRRFISFVAASHALADKPQSLYSLSLQRAHFCERLGILVTPKISGNQAFLTGLFSLLDSLLDQPIDELITLLPLSEEIQQALVNQTGTLGTILKLATAYDLAQWDDVSQYSKQLGINETNVADRYAESLKWATFFEKAATK</sequence>
<dbReference type="InterPro" id="IPR013976">
    <property type="entry name" value="HDOD"/>
</dbReference>
<evidence type="ECO:0000313" key="2">
    <source>
        <dbReference type="EMBL" id="PSW07440.1"/>
    </source>
</evidence>
<dbReference type="GO" id="GO:0016301">
    <property type="term" value="F:kinase activity"/>
    <property type="evidence" value="ECO:0007669"/>
    <property type="project" value="UniProtKB-KW"/>
</dbReference>
<keyword evidence="3" id="KW-1185">Reference proteome</keyword>